<keyword evidence="2" id="KW-0963">Cytoplasm</keyword>
<gene>
    <name evidence="7" type="ORF">JD844_024515</name>
</gene>
<proteinExistence type="predicted"/>
<reference evidence="7 8" key="1">
    <citation type="journal article" date="2022" name="Gigascience">
        <title>A chromosome-level genome assembly and annotation of the desert horned lizard, Phrynosoma platyrhinos, provides insight into chromosomal rearrangements among reptiles.</title>
        <authorList>
            <person name="Koochekian N."/>
            <person name="Ascanio A."/>
            <person name="Farleigh K."/>
            <person name="Card D.C."/>
            <person name="Schield D.R."/>
            <person name="Castoe T.A."/>
            <person name="Jezkova T."/>
        </authorList>
    </citation>
    <scope>NUCLEOTIDE SEQUENCE [LARGE SCALE GENOMIC DNA]</scope>
    <source>
        <strain evidence="7">NK-2021</strain>
    </source>
</reference>
<sequence>MVNCKKFNYVFPCLDFEDDDLYGQSVEDDYCISPSTAAQFIYSRRDNPRGYAETLEEEEYGNEGTEHSNCISNHPLTGVEKAQLESCLDHMREVLGESVAEKVMVDAVLQSKFDVQQALDSVLSQDKQNMKTKNEDTVLTGKAAKGLLCSDIFSDVNKLTNMVEHSSDCGSSSFSPGDPIVSSESFCNPQDPSDKMLFRHKCVKTPLIKKKMLMSSCKSLGQLSHPLNDNNISYDESFKKQASLPLADSRADWKSCNECSLCFSSGVEKLKENPSEKGSCNHLKCERVHDLKTLLRLNETGDSPDDQDIDLIVFQKKSDYDSKIYLENPPGLISGLGNMMLDNKINNKFTEETLTEETECLSINPSFPLNKSSFQEHKISSAYPDSLKFSLSESPSLADLLQEHQDSNPNKTFPLSDFCNPNKTFPLSDLCNPSSTSFTDMELGYSPLSQLASQPQASSGMTELSGSLSSLTFSRSSPVKELESLSLADLIAKSIEVVKPETSNSSELHRSKIMQPIVVNSDIDLSVLIRKSALTSEPTEVKAGMPLPETEALCSTHGEQIHSVKGGKKSKKRMRSHILEGTVPRTKALSARPSAFAITLCLHYPSKRCKRQTVTLHKAFLYSRQMQEVKINDVGPLLAITPFDFKSPSPDDIVKSGQKKAFTR</sequence>
<protein>
    <recommendedName>
        <fullName evidence="6">HBS1-like protein N-terminal domain-containing protein</fullName>
    </recommendedName>
</protein>
<evidence type="ECO:0000313" key="7">
    <source>
        <dbReference type="EMBL" id="KAH0622322.1"/>
    </source>
</evidence>
<evidence type="ECO:0000256" key="3">
    <source>
        <dbReference type="ARBA" id="ARBA00022553"/>
    </source>
</evidence>
<keyword evidence="4" id="KW-0378">Hydrolase</keyword>
<feature type="domain" description="HBS1-like protein N-terminal" evidence="6">
    <location>
        <begin position="56"/>
        <end position="130"/>
    </location>
</feature>
<evidence type="ECO:0000256" key="2">
    <source>
        <dbReference type="ARBA" id="ARBA00022490"/>
    </source>
</evidence>
<comment type="subcellular location">
    <subcellularLocation>
        <location evidence="1">Cytoplasm</location>
    </subcellularLocation>
</comment>
<evidence type="ECO:0000256" key="4">
    <source>
        <dbReference type="ARBA" id="ARBA00022801"/>
    </source>
</evidence>
<evidence type="ECO:0000313" key="8">
    <source>
        <dbReference type="Proteomes" id="UP000826234"/>
    </source>
</evidence>
<dbReference type="Gene3D" id="1.10.8.10">
    <property type="entry name" value="DNA helicase RuvA subunit, C-terminal domain"/>
    <property type="match status" value="1"/>
</dbReference>
<dbReference type="EMBL" id="JAIPUX010003289">
    <property type="protein sequence ID" value="KAH0622322.1"/>
    <property type="molecule type" value="Genomic_DNA"/>
</dbReference>
<dbReference type="Proteomes" id="UP000826234">
    <property type="component" value="Unassembled WGS sequence"/>
</dbReference>
<evidence type="ECO:0000259" key="6">
    <source>
        <dbReference type="Pfam" id="PF08938"/>
    </source>
</evidence>
<keyword evidence="3" id="KW-0597">Phosphoprotein</keyword>
<keyword evidence="8" id="KW-1185">Reference proteome</keyword>
<organism evidence="7 8">
    <name type="scientific">Phrynosoma platyrhinos</name>
    <name type="common">Desert horned lizard</name>
    <dbReference type="NCBI Taxonomy" id="52577"/>
    <lineage>
        <taxon>Eukaryota</taxon>
        <taxon>Metazoa</taxon>
        <taxon>Chordata</taxon>
        <taxon>Craniata</taxon>
        <taxon>Vertebrata</taxon>
        <taxon>Euteleostomi</taxon>
        <taxon>Lepidosauria</taxon>
        <taxon>Squamata</taxon>
        <taxon>Bifurcata</taxon>
        <taxon>Unidentata</taxon>
        <taxon>Episquamata</taxon>
        <taxon>Toxicofera</taxon>
        <taxon>Iguania</taxon>
        <taxon>Phrynosomatidae</taxon>
        <taxon>Phrynosomatinae</taxon>
        <taxon>Phrynosoma</taxon>
    </lineage>
</organism>
<dbReference type="InterPro" id="IPR015033">
    <property type="entry name" value="HBS1-like_N"/>
</dbReference>
<name>A0ABQ7SYE2_PHRPL</name>
<accession>A0ABQ7SYE2</accession>
<dbReference type="InterPro" id="IPR037189">
    <property type="entry name" value="HBS1-like_N_sf"/>
</dbReference>
<keyword evidence="5" id="KW-0648">Protein biosynthesis</keyword>
<evidence type="ECO:0000256" key="1">
    <source>
        <dbReference type="ARBA" id="ARBA00004496"/>
    </source>
</evidence>
<evidence type="ECO:0000256" key="5">
    <source>
        <dbReference type="ARBA" id="ARBA00022917"/>
    </source>
</evidence>
<comment type="caution">
    <text evidence="7">The sequence shown here is derived from an EMBL/GenBank/DDBJ whole genome shotgun (WGS) entry which is preliminary data.</text>
</comment>
<dbReference type="Pfam" id="PF08938">
    <property type="entry name" value="HBS1_N"/>
    <property type="match status" value="1"/>
</dbReference>
<dbReference type="SUPFAM" id="SSF109732">
    <property type="entry name" value="HBS1-like domain"/>
    <property type="match status" value="1"/>
</dbReference>